<feature type="domain" description="SAICAR synthetase/ADE2 N-terminal" evidence="9">
    <location>
        <begin position="27"/>
        <end position="271"/>
    </location>
</feature>
<comment type="caution">
    <text evidence="10">The sequence shown here is derived from an EMBL/GenBank/DDBJ whole genome shotgun (WGS) entry which is preliminary data.</text>
</comment>
<dbReference type="EMBL" id="LCQN01000005">
    <property type="protein sequence ID" value="KKW17344.1"/>
    <property type="molecule type" value="Genomic_DNA"/>
</dbReference>
<dbReference type="GO" id="GO:0005524">
    <property type="term" value="F:ATP binding"/>
    <property type="evidence" value="ECO:0007669"/>
    <property type="project" value="UniProtKB-KW"/>
</dbReference>
<name>A0A0G1ZDS1_9BACT</name>
<dbReference type="NCBIfam" id="NF009251">
    <property type="entry name" value="PRK12607.1"/>
    <property type="match status" value="1"/>
</dbReference>
<keyword evidence="5 8" id="KW-0658">Purine biosynthesis</keyword>
<comment type="pathway">
    <text evidence="1 8">Purine metabolism; IMP biosynthesis via de novo pathway; 5-amino-1-(5-phospho-D-ribosyl)imidazole-4-carboxamide from 5-amino-1-(5-phospho-D-ribosyl)imidazole-4-carboxylate: step 1/2.</text>
</comment>
<gene>
    <name evidence="8" type="primary">purC</name>
    <name evidence="10" type="ORF">UY58_C0005G0017</name>
</gene>
<evidence type="ECO:0000256" key="1">
    <source>
        <dbReference type="ARBA" id="ARBA00004672"/>
    </source>
</evidence>
<dbReference type="SUPFAM" id="SSF56104">
    <property type="entry name" value="SAICAR synthase-like"/>
    <property type="match status" value="1"/>
</dbReference>
<evidence type="ECO:0000313" key="11">
    <source>
        <dbReference type="Proteomes" id="UP000033982"/>
    </source>
</evidence>
<evidence type="ECO:0000256" key="8">
    <source>
        <dbReference type="HAMAP-Rule" id="MF_00137"/>
    </source>
</evidence>
<evidence type="ECO:0000313" key="10">
    <source>
        <dbReference type="EMBL" id="KKW17344.1"/>
    </source>
</evidence>
<accession>A0A0G1ZDS1</accession>
<dbReference type="AlphaFoldDB" id="A0A0G1ZDS1"/>
<dbReference type="HAMAP" id="MF_00137">
    <property type="entry name" value="SAICAR_synth"/>
    <property type="match status" value="1"/>
</dbReference>
<proteinExistence type="inferred from homology"/>
<dbReference type="InterPro" id="IPR028923">
    <property type="entry name" value="SAICAR_synt/ADE2_N"/>
</dbReference>
<dbReference type="FunFam" id="3.30.200.20:FF:000199">
    <property type="entry name" value="Phosphoribosylaminoimidazole-succinocarboxamide synthase"/>
    <property type="match status" value="1"/>
</dbReference>
<keyword evidence="6 8" id="KW-0067">ATP-binding</keyword>
<dbReference type="InterPro" id="IPR018236">
    <property type="entry name" value="SAICAR_synthetase_CS"/>
</dbReference>
<keyword evidence="3 8" id="KW-0436">Ligase</keyword>
<sequence length="323" mass="37251">MDKSRIEQNLNNVLKETNFPGLGTPKKGKVRDVYVQNDRIILISTDRHSSFDRIIAHIPFKGQVLTQTSAWWFEQTADIVPNHVLAIPDPNVVVGKKCATIPIEMVVRGYLTGVTDTAIWTRYQHGERNFGGVLLPDGMKKNQRLPQPLLTPTTKSETHDRNVTPKDIIEEGLADETTWEELSVTALRLFTRGQELARARGLILVDTKYEFGRDEHGSLTLIDEIHTPDSSRWWNSDSYDTRFNEGLEPEYFDKEFLRIWFRRHCDPYKDATLPAAPTDMIVELASRYIRIYEQLTGTQFTINPRPIKQRIKENLQKVDFPVM</sequence>
<dbReference type="GO" id="GO:0004639">
    <property type="term" value="F:phosphoribosylaminoimidazolesuccinocarboxamide synthase activity"/>
    <property type="evidence" value="ECO:0007669"/>
    <property type="project" value="UniProtKB-UniRule"/>
</dbReference>
<dbReference type="PANTHER" id="PTHR43700">
    <property type="entry name" value="PHOSPHORIBOSYLAMINOIMIDAZOLE-SUCCINOCARBOXAMIDE SYNTHASE"/>
    <property type="match status" value="1"/>
</dbReference>
<organism evidence="10 11">
    <name type="scientific">Candidatus Magasanikbacteria bacterium GW2011_GWA2_50_22</name>
    <dbReference type="NCBI Taxonomy" id="1619043"/>
    <lineage>
        <taxon>Bacteria</taxon>
        <taxon>Candidatus Magasanikiibacteriota</taxon>
    </lineage>
</organism>
<comment type="catalytic activity">
    <reaction evidence="7 8">
        <text>5-amino-1-(5-phospho-D-ribosyl)imidazole-4-carboxylate + L-aspartate + ATP = (2S)-2-[5-amino-1-(5-phospho-beta-D-ribosyl)imidazole-4-carboxamido]succinate + ADP + phosphate + 2 H(+)</text>
        <dbReference type="Rhea" id="RHEA:22628"/>
        <dbReference type="ChEBI" id="CHEBI:15378"/>
        <dbReference type="ChEBI" id="CHEBI:29991"/>
        <dbReference type="ChEBI" id="CHEBI:30616"/>
        <dbReference type="ChEBI" id="CHEBI:43474"/>
        <dbReference type="ChEBI" id="CHEBI:58443"/>
        <dbReference type="ChEBI" id="CHEBI:77657"/>
        <dbReference type="ChEBI" id="CHEBI:456216"/>
        <dbReference type="EC" id="6.3.2.6"/>
    </reaction>
</comment>
<dbReference type="UniPathway" id="UPA00074">
    <property type="reaction ID" value="UER00131"/>
</dbReference>
<evidence type="ECO:0000256" key="5">
    <source>
        <dbReference type="ARBA" id="ARBA00022755"/>
    </source>
</evidence>
<dbReference type="PANTHER" id="PTHR43700:SF1">
    <property type="entry name" value="PHOSPHORIBOSYLAMINOIMIDAZOLE-SUCCINOCARBOXAMIDE SYNTHASE"/>
    <property type="match status" value="1"/>
</dbReference>
<dbReference type="Gene3D" id="3.30.470.20">
    <property type="entry name" value="ATP-grasp fold, B domain"/>
    <property type="match status" value="1"/>
</dbReference>
<evidence type="ECO:0000256" key="4">
    <source>
        <dbReference type="ARBA" id="ARBA00022741"/>
    </source>
</evidence>
<dbReference type="CDD" id="cd01414">
    <property type="entry name" value="SAICAR_synt_Sc"/>
    <property type="match status" value="1"/>
</dbReference>
<dbReference type="Proteomes" id="UP000033982">
    <property type="component" value="Unassembled WGS sequence"/>
</dbReference>
<dbReference type="PATRIC" id="fig|1619043.3.peg.215"/>
<dbReference type="GO" id="GO:0006189">
    <property type="term" value="P:'de novo' IMP biosynthetic process"/>
    <property type="evidence" value="ECO:0007669"/>
    <property type="project" value="UniProtKB-UniRule"/>
</dbReference>
<dbReference type="Gene3D" id="3.30.200.20">
    <property type="entry name" value="Phosphorylase Kinase, domain 1"/>
    <property type="match status" value="1"/>
</dbReference>
<keyword evidence="4 8" id="KW-0547">Nucleotide-binding</keyword>
<evidence type="ECO:0000256" key="3">
    <source>
        <dbReference type="ARBA" id="ARBA00022598"/>
    </source>
</evidence>
<evidence type="ECO:0000256" key="6">
    <source>
        <dbReference type="ARBA" id="ARBA00022840"/>
    </source>
</evidence>
<reference evidence="10 11" key="1">
    <citation type="journal article" date="2015" name="Nature">
        <title>rRNA introns, odd ribosomes, and small enigmatic genomes across a large radiation of phyla.</title>
        <authorList>
            <person name="Brown C.T."/>
            <person name="Hug L.A."/>
            <person name="Thomas B.C."/>
            <person name="Sharon I."/>
            <person name="Castelle C.J."/>
            <person name="Singh A."/>
            <person name="Wilkins M.J."/>
            <person name="Williams K.H."/>
            <person name="Banfield J.F."/>
        </authorList>
    </citation>
    <scope>NUCLEOTIDE SEQUENCE [LARGE SCALE GENOMIC DNA]</scope>
</reference>
<evidence type="ECO:0000256" key="7">
    <source>
        <dbReference type="ARBA" id="ARBA00048475"/>
    </source>
</evidence>
<comment type="similarity">
    <text evidence="2 8">Belongs to the SAICAR synthetase family.</text>
</comment>
<protein>
    <recommendedName>
        <fullName evidence="8">Phosphoribosylaminoimidazole-succinocarboxamide synthase</fullName>
        <ecNumber evidence="8">6.3.2.6</ecNumber>
    </recommendedName>
    <alternativeName>
        <fullName evidence="8">SAICAR synthetase</fullName>
    </alternativeName>
</protein>
<evidence type="ECO:0000259" key="9">
    <source>
        <dbReference type="Pfam" id="PF01259"/>
    </source>
</evidence>
<evidence type="ECO:0000256" key="2">
    <source>
        <dbReference type="ARBA" id="ARBA00010190"/>
    </source>
</evidence>
<dbReference type="EC" id="6.3.2.6" evidence="8"/>
<dbReference type="PROSITE" id="PS01058">
    <property type="entry name" value="SAICAR_SYNTHETASE_2"/>
    <property type="match status" value="1"/>
</dbReference>
<dbReference type="GO" id="GO:0005737">
    <property type="term" value="C:cytoplasm"/>
    <property type="evidence" value="ECO:0007669"/>
    <property type="project" value="TreeGrafter"/>
</dbReference>
<dbReference type="Pfam" id="PF01259">
    <property type="entry name" value="SAICAR_synt"/>
    <property type="match status" value="1"/>
</dbReference>